<organism evidence="1 2">
    <name type="scientific">Brachionus plicatilis</name>
    <name type="common">Marine rotifer</name>
    <name type="synonym">Brachionus muelleri</name>
    <dbReference type="NCBI Taxonomy" id="10195"/>
    <lineage>
        <taxon>Eukaryota</taxon>
        <taxon>Metazoa</taxon>
        <taxon>Spiralia</taxon>
        <taxon>Gnathifera</taxon>
        <taxon>Rotifera</taxon>
        <taxon>Eurotatoria</taxon>
        <taxon>Monogononta</taxon>
        <taxon>Pseudotrocha</taxon>
        <taxon>Ploima</taxon>
        <taxon>Brachionidae</taxon>
        <taxon>Brachionus</taxon>
    </lineage>
</organism>
<evidence type="ECO:0000313" key="2">
    <source>
        <dbReference type="Proteomes" id="UP000276133"/>
    </source>
</evidence>
<reference evidence="1 2" key="1">
    <citation type="journal article" date="2018" name="Sci. Rep.">
        <title>Genomic signatures of local adaptation to the degree of environmental predictability in rotifers.</title>
        <authorList>
            <person name="Franch-Gras L."/>
            <person name="Hahn C."/>
            <person name="Garcia-Roger E.M."/>
            <person name="Carmona M.J."/>
            <person name="Serra M."/>
            <person name="Gomez A."/>
        </authorList>
    </citation>
    <scope>NUCLEOTIDE SEQUENCE [LARGE SCALE GENOMIC DNA]</scope>
    <source>
        <strain evidence="1">HYR1</strain>
    </source>
</reference>
<dbReference type="OrthoDB" id="7273888at2759"/>
<protein>
    <submittedName>
        <fullName evidence="1">Glucosylceramidase 4</fullName>
    </submittedName>
</protein>
<dbReference type="Proteomes" id="UP000276133">
    <property type="component" value="Unassembled WGS sequence"/>
</dbReference>
<evidence type="ECO:0000313" key="1">
    <source>
        <dbReference type="EMBL" id="RNA40327.1"/>
    </source>
</evidence>
<dbReference type="AlphaFoldDB" id="A0A3M7SXC1"/>
<dbReference type="EMBL" id="REGN01000652">
    <property type="protein sequence ID" value="RNA40327.1"/>
    <property type="molecule type" value="Genomic_DNA"/>
</dbReference>
<gene>
    <name evidence="1" type="ORF">BpHYR1_009347</name>
</gene>
<name>A0A3M7SXC1_BRAPC</name>
<comment type="caution">
    <text evidence="1">The sequence shown here is derived from an EMBL/GenBank/DDBJ whole genome shotgun (WGS) entry which is preliminary data.</text>
</comment>
<proteinExistence type="predicted"/>
<sequence length="271" mass="31135">MSLLESYLISCKNSSRNESIYQEANNCRVHILISKLSLISMDNFCQLAKIPEGILFESRQNNCSIQESNSAAQLDSESERMMTICRSSEIKNDDIAIDDQKCTLNVPSLNNVYVTKKLYERNESNIIDKEQLLKNNLPNQICTINALGHCPGVPQMVINNQISPAILYIYECLNKRLLPSAHYSILSITWMNENDNYVIKDINPPNVPQRRYIENFWIFFSSLKNVKFEKENEGGWQASTEQQLINRIRLKFCEIPYGEGQSSEKSATIDF</sequence>
<keyword evidence="2" id="KW-1185">Reference proteome</keyword>
<accession>A0A3M7SXC1</accession>